<comment type="caution">
    <text evidence="1">The sequence shown here is derived from an EMBL/GenBank/DDBJ whole genome shotgun (WGS) entry which is preliminary data.</text>
</comment>
<evidence type="ECO:0000313" key="1">
    <source>
        <dbReference type="EMBL" id="KAG7468837.1"/>
    </source>
</evidence>
<name>A0AAV6PKH6_SOLSE</name>
<accession>A0AAV6PKH6</accession>
<feature type="non-terminal residue" evidence="1">
    <location>
        <position position="1"/>
    </location>
</feature>
<proteinExistence type="predicted"/>
<gene>
    <name evidence="1" type="ORF">JOB18_000798</name>
</gene>
<evidence type="ECO:0000313" key="2">
    <source>
        <dbReference type="Proteomes" id="UP000693946"/>
    </source>
</evidence>
<reference evidence="1 2" key="1">
    <citation type="journal article" date="2021" name="Sci. Rep.">
        <title>Chromosome anchoring in Senegalese sole (Solea senegalensis) reveals sex-associated markers and genome rearrangements in flatfish.</title>
        <authorList>
            <person name="Guerrero-Cozar I."/>
            <person name="Gomez-Garrido J."/>
            <person name="Berbel C."/>
            <person name="Martinez-Blanch J.F."/>
            <person name="Alioto T."/>
            <person name="Claros M.G."/>
            <person name="Gagnaire P.A."/>
            <person name="Manchado M."/>
        </authorList>
    </citation>
    <scope>NUCLEOTIDE SEQUENCE [LARGE SCALE GENOMIC DNA]</scope>
    <source>
        <strain evidence="1">Sse05_10M</strain>
    </source>
</reference>
<protein>
    <submittedName>
        <fullName evidence="1">Uncharacterized protein</fullName>
    </submittedName>
</protein>
<keyword evidence="2" id="KW-1185">Reference proteome</keyword>
<sequence>IKEEFWCTTTTVSLEETFMLKLDEYTPGLLQLMCPKGGAVGSKIRPLLDTVNDSQSIENKRDVVVCCLIEYLGERQEDIFHDCQVGYFIDNR</sequence>
<dbReference type="Proteomes" id="UP000693946">
    <property type="component" value="Unassembled WGS sequence"/>
</dbReference>
<dbReference type="EMBL" id="JAGKHQ010000408">
    <property type="protein sequence ID" value="KAG7468837.1"/>
    <property type="molecule type" value="Genomic_DNA"/>
</dbReference>
<organism evidence="1 2">
    <name type="scientific">Solea senegalensis</name>
    <name type="common">Senegalese sole</name>
    <dbReference type="NCBI Taxonomy" id="28829"/>
    <lineage>
        <taxon>Eukaryota</taxon>
        <taxon>Metazoa</taxon>
        <taxon>Chordata</taxon>
        <taxon>Craniata</taxon>
        <taxon>Vertebrata</taxon>
        <taxon>Euteleostomi</taxon>
        <taxon>Actinopterygii</taxon>
        <taxon>Neopterygii</taxon>
        <taxon>Teleostei</taxon>
        <taxon>Neoteleostei</taxon>
        <taxon>Acanthomorphata</taxon>
        <taxon>Carangaria</taxon>
        <taxon>Pleuronectiformes</taxon>
        <taxon>Pleuronectoidei</taxon>
        <taxon>Soleidae</taxon>
        <taxon>Solea</taxon>
    </lineage>
</organism>
<dbReference type="AlphaFoldDB" id="A0AAV6PKH6"/>